<dbReference type="InterPro" id="IPR020483">
    <property type="entry name" value="Uncharacterised_YgbA"/>
</dbReference>
<evidence type="ECO:0000313" key="1">
    <source>
        <dbReference type="EMBL" id="CAD7289130.1"/>
    </source>
</evidence>
<evidence type="ECO:0008006" key="3">
    <source>
        <dbReference type="Google" id="ProtNLM"/>
    </source>
</evidence>
<sequence>MTNEKFHYEVTTVTKFIQIYCDDKHQDREKNTENISIDYNDTDNVVSVNFHLCKECSDMAKHAYYRLSQCPHIEKPRCHKCPHPCYELAMWKKMAKMMKYSGMKLGLNKIKRLFFG</sequence>
<dbReference type="Proteomes" id="UP000789803">
    <property type="component" value="Unassembled WGS sequence"/>
</dbReference>
<comment type="caution">
    <text evidence="1">The sequence shown here is derived from an EMBL/GenBank/DDBJ whole genome shotgun (WGS) entry which is preliminary data.</text>
</comment>
<dbReference type="EMBL" id="CAJHOF010000012">
    <property type="protein sequence ID" value="CAD7289130.1"/>
    <property type="molecule type" value="Genomic_DNA"/>
</dbReference>
<proteinExistence type="predicted"/>
<organism evidence="1 2">
    <name type="scientific">Campylobacter majalis</name>
    <dbReference type="NCBI Taxonomy" id="2790656"/>
    <lineage>
        <taxon>Bacteria</taxon>
        <taxon>Pseudomonadati</taxon>
        <taxon>Campylobacterota</taxon>
        <taxon>Epsilonproteobacteria</taxon>
        <taxon>Campylobacterales</taxon>
        <taxon>Campylobacteraceae</taxon>
        <taxon>Campylobacter</taxon>
    </lineage>
</organism>
<name>A0ABN7K9L2_9BACT</name>
<evidence type="ECO:0000313" key="2">
    <source>
        <dbReference type="Proteomes" id="UP000789803"/>
    </source>
</evidence>
<dbReference type="Pfam" id="PF11756">
    <property type="entry name" value="YgbA_NO"/>
    <property type="match status" value="1"/>
</dbReference>
<keyword evidence="2" id="KW-1185">Reference proteome</keyword>
<dbReference type="NCBIfam" id="NF007718">
    <property type="entry name" value="PRK10410.2-2"/>
    <property type="match status" value="1"/>
</dbReference>
<protein>
    <recommendedName>
        <fullName evidence="3">Nitrous oxide-stimulated promoter family protein</fullName>
    </recommendedName>
</protein>
<reference evidence="1 2" key="1">
    <citation type="submission" date="2020-11" db="EMBL/GenBank/DDBJ databases">
        <authorList>
            <person name="Peeters C."/>
        </authorList>
    </citation>
    <scope>NUCLEOTIDE SEQUENCE [LARGE SCALE GENOMIC DNA]</scope>
    <source>
        <strain evidence="1 2">LMG 7974</strain>
    </source>
</reference>
<gene>
    <name evidence="1" type="ORF">LMG7974_01357</name>
</gene>
<accession>A0ABN7K9L2</accession>
<dbReference type="RefSeq" id="WP_229933147.1">
    <property type="nucleotide sequence ID" value="NZ_CAJHOF010000012.1"/>
</dbReference>